<dbReference type="Proteomes" id="UP000635606">
    <property type="component" value="Unassembled WGS sequence"/>
</dbReference>
<dbReference type="GO" id="GO:0051782">
    <property type="term" value="P:negative regulation of cell division"/>
    <property type="evidence" value="ECO:0007669"/>
    <property type="project" value="TreeGrafter"/>
</dbReference>
<dbReference type="GO" id="GO:0005524">
    <property type="term" value="F:ATP binding"/>
    <property type="evidence" value="ECO:0007669"/>
    <property type="project" value="TreeGrafter"/>
</dbReference>
<dbReference type="EMBL" id="BOPH01000061">
    <property type="protein sequence ID" value="GIJ69338.1"/>
    <property type="molecule type" value="Genomic_DNA"/>
</dbReference>
<organism evidence="3 4">
    <name type="scientific">Virgisporangium ochraceum</name>
    <dbReference type="NCBI Taxonomy" id="65505"/>
    <lineage>
        <taxon>Bacteria</taxon>
        <taxon>Bacillati</taxon>
        <taxon>Actinomycetota</taxon>
        <taxon>Actinomycetes</taxon>
        <taxon>Micromonosporales</taxon>
        <taxon>Micromonosporaceae</taxon>
        <taxon>Virgisporangium</taxon>
    </lineage>
</organism>
<dbReference type="InterPro" id="IPR027417">
    <property type="entry name" value="P-loop_NTPase"/>
</dbReference>
<dbReference type="AlphaFoldDB" id="A0A8J3ZWB7"/>
<feature type="domain" description="CobQ/CobB/MinD/ParA nucleotide binding" evidence="2">
    <location>
        <begin position="149"/>
        <end position="347"/>
    </location>
</feature>
<dbReference type="PRINTS" id="PR01217">
    <property type="entry name" value="PRICHEXTENSN"/>
</dbReference>
<feature type="compositionally biased region" description="Low complexity" evidence="1">
    <location>
        <begin position="10"/>
        <end position="19"/>
    </location>
</feature>
<evidence type="ECO:0000256" key="1">
    <source>
        <dbReference type="SAM" id="MobiDB-lite"/>
    </source>
</evidence>
<dbReference type="GO" id="GO:0009898">
    <property type="term" value="C:cytoplasmic side of plasma membrane"/>
    <property type="evidence" value="ECO:0007669"/>
    <property type="project" value="TreeGrafter"/>
</dbReference>
<dbReference type="Pfam" id="PF01656">
    <property type="entry name" value="CbiA"/>
    <property type="match status" value="1"/>
</dbReference>
<dbReference type="SUPFAM" id="SSF52540">
    <property type="entry name" value="P-loop containing nucleoside triphosphate hydrolases"/>
    <property type="match status" value="1"/>
</dbReference>
<dbReference type="PANTHER" id="PTHR43384">
    <property type="entry name" value="SEPTUM SITE-DETERMINING PROTEIN MIND HOMOLOG, CHLOROPLASTIC-RELATED"/>
    <property type="match status" value="1"/>
</dbReference>
<dbReference type="InterPro" id="IPR002586">
    <property type="entry name" value="CobQ/CobB/MinD/ParA_Nub-bd_dom"/>
</dbReference>
<dbReference type="PANTHER" id="PTHR43384:SF14">
    <property type="entry name" value="ESX-1 SECRETION-ASSOCIATED PROTEIN ESPI"/>
    <property type="match status" value="1"/>
</dbReference>
<protein>
    <recommendedName>
        <fullName evidence="2">CobQ/CobB/MinD/ParA nucleotide binding domain-containing protein</fullName>
    </recommendedName>
</protein>
<feature type="compositionally biased region" description="Pro residues" evidence="1">
    <location>
        <begin position="59"/>
        <end position="88"/>
    </location>
</feature>
<name>A0A8J3ZWB7_9ACTN</name>
<dbReference type="GO" id="GO:0005829">
    <property type="term" value="C:cytosol"/>
    <property type="evidence" value="ECO:0007669"/>
    <property type="project" value="TreeGrafter"/>
</dbReference>
<proteinExistence type="predicted"/>
<sequence>MPQPAPPAPQTTHPWTQPAQPAPPMPQTPPAPQTAPMQQAPPAQPAVQPAQPNPAAHATPPPAARYPAAPPVAPRPPAPTPVPSPQPTTEPAAADLDDLSISRRTASGERPLRKVLRTAGRMFTSGRATRELAELAAEVQAPVHTGRRIAVASVHGGAGKSTVSAVLASVFAARRADPVLVADADPYEGSLTWRLGVTAQPLERIAPDLVAARGGDLRALEPLLPRTKSGLWVLPSGGAGQPNLCSDVTRALSRLFAVAVTDCPPGLESRTTGAAVADAHSVVLVAAATPDGVRATYRALNRVMATGYAAWLRRVVVVFSAGSPHGRAALKLDAARDLIDGFGVPVVTLPFDRHLAGGARIRPARIAEATLVAATRTAALALDRARQH</sequence>
<dbReference type="RefSeq" id="WP_203929268.1">
    <property type="nucleotide sequence ID" value="NZ_BOPH01000061.1"/>
</dbReference>
<reference evidence="3" key="1">
    <citation type="submission" date="2021-01" db="EMBL/GenBank/DDBJ databases">
        <title>Whole genome shotgun sequence of Virgisporangium ochraceum NBRC 16418.</title>
        <authorList>
            <person name="Komaki H."/>
            <person name="Tamura T."/>
        </authorList>
    </citation>
    <scope>NUCLEOTIDE SEQUENCE</scope>
    <source>
        <strain evidence="3">NBRC 16418</strain>
    </source>
</reference>
<gene>
    <name evidence="3" type="ORF">Voc01_042550</name>
</gene>
<dbReference type="InterPro" id="IPR050625">
    <property type="entry name" value="ParA/MinD_ATPase"/>
</dbReference>
<comment type="caution">
    <text evidence="3">The sequence shown here is derived from an EMBL/GenBank/DDBJ whole genome shotgun (WGS) entry which is preliminary data.</text>
</comment>
<accession>A0A8J3ZWB7</accession>
<feature type="region of interest" description="Disordered" evidence="1">
    <location>
        <begin position="1"/>
        <end position="110"/>
    </location>
</feature>
<feature type="compositionally biased region" description="Low complexity" evidence="1">
    <location>
        <begin position="34"/>
        <end position="58"/>
    </location>
</feature>
<keyword evidence="4" id="KW-1185">Reference proteome</keyword>
<feature type="compositionally biased region" description="Pro residues" evidence="1">
    <location>
        <begin position="20"/>
        <end position="33"/>
    </location>
</feature>
<evidence type="ECO:0000313" key="4">
    <source>
        <dbReference type="Proteomes" id="UP000635606"/>
    </source>
</evidence>
<evidence type="ECO:0000313" key="3">
    <source>
        <dbReference type="EMBL" id="GIJ69338.1"/>
    </source>
</evidence>
<dbReference type="Gene3D" id="3.40.50.300">
    <property type="entry name" value="P-loop containing nucleotide triphosphate hydrolases"/>
    <property type="match status" value="1"/>
</dbReference>
<evidence type="ECO:0000259" key="2">
    <source>
        <dbReference type="Pfam" id="PF01656"/>
    </source>
</evidence>
<dbReference type="GO" id="GO:0016887">
    <property type="term" value="F:ATP hydrolysis activity"/>
    <property type="evidence" value="ECO:0007669"/>
    <property type="project" value="TreeGrafter"/>
</dbReference>